<gene>
    <name evidence="3" type="ORF">GCM10022403_085470</name>
</gene>
<name>A0ABP7JCN2_9ACTN</name>
<dbReference type="InterPro" id="IPR027417">
    <property type="entry name" value="P-loop_NTPase"/>
</dbReference>
<dbReference type="EMBL" id="BAABDE010000038">
    <property type="protein sequence ID" value="GAA3840137.1"/>
    <property type="molecule type" value="Genomic_DNA"/>
</dbReference>
<sequence>MFVPQVLDPGKARTIDEFIAELRLLKAWAGNPSITELTRRIHRDWQRAGRPRGEWPARSTVGNCFQVGRRRPNADLLLAVVQALVGTDEGVISGWRQSLRAVLGEAEAAAQVSAYDRLPTRLPAFVGRTGPIAEAESLLASDRYVPPLILEGMAGVGKTSLALHVAHRLLAVERTQAPVLFANLRGSAPQGPPADPAAVLETFLRLLGTTGDRIPYDLDARAALYGQLLAGTGALIVLDDAADAEQLQPLLPGTAGCRTLVTSRRALTGLGEVTRLPVPMLDPDDSHALLRATAGAERVAPDLPAVHQIADLLGHLPLALSVIGRHMRDHPAWALGDYYREPLLTLALEDGVRTALAASDARLPKGARRLLRLLALHPLEEMEVASAAALLGEPPAVALHHLSALTTAHLIERTASGRFRPHPLTHAYAEERLCIDEPATRIRQALGRLLENGRHRGAGLRREPRTIGGLRLPMARQPADADQQPRSPQHLHAGRVLAA</sequence>
<evidence type="ECO:0000256" key="1">
    <source>
        <dbReference type="SAM" id="MobiDB-lite"/>
    </source>
</evidence>
<dbReference type="SUPFAM" id="SSF52540">
    <property type="entry name" value="P-loop containing nucleoside triphosphate hydrolases"/>
    <property type="match status" value="1"/>
</dbReference>
<organism evidence="3 4">
    <name type="scientific">Streptomyces coacervatus</name>
    <dbReference type="NCBI Taxonomy" id="647381"/>
    <lineage>
        <taxon>Bacteria</taxon>
        <taxon>Bacillati</taxon>
        <taxon>Actinomycetota</taxon>
        <taxon>Actinomycetes</taxon>
        <taxon>Kitasatosporales</taxon>
        <taxon>Streptomycetaceae</taxon>
        <taxon>Streptomyces</taxon>
    </lineage>
</organism>
<feature type="region of interest" description="Disordered" evidence="1">
    <location>
        <begin position="476"/>
        <end position="499"/>
    </location>
</feature>
<evidence type="ECO:0000313" key="4">
    <source>
        <dbReference type="Proteomes" id="UP001501009"/>
    </source>
</evidence>
<accession>A0ABP7JCN2</accession>
<dbReference type="PRINTS" id="PR00364">
    <property type="entry name" value="DISEASERSIST"/>
</dbReference>
<dbReference type="InterPro" id="IPR002182">
    <property type="entry name" value="NB-ARC"/>
</dbReference>
<comment type="caution">
    <text evidence="3">The sequence shown here is derived from an EMBL/GenBank/DDBJ whole genome shotgun (WGS) entry which is preliminary data.</text>
</comment>
<dbReference type="Gene3D" id="3.40.50.300">
    <property type="entry name" value="P-loop containing nucleotide triphosphate hydrolases"/>
    <property type="match status" value="1"/>
</dbReference>
<protein>
    <recommendedName>
        <fullName evidence="2">NB-ARC domain-containing protein</fullName>
    </recommendedName>
</protein>
<evidence type="ECO:0000259" key="2">
    <source>
        <dbReference type="Pfam" id="PF00931"/>
    </source>
</evidence>
<reference evidence="4" key="1">
    <citation type="journal article" date="2019" name="Int. J. Syst. Evol. Microbiol.">
        <title>The Global Catalogue of Microorganisms (GCM) 10K type strain sequencing project: providing services to taxonomists for standard genome sequencing and annotation.</title>
        <authorList>
            <consortium name="The Broad Institute Genomics Platform"/>
            <consortium name="The Broad Institute Genome Sequencing Center for Infectious Disease"/>
            <person name="Wu L."/>
            <person name="Ma J."/>
        </authorList>
    </citation>
    <scope>NUCLEOTIDE SEQUENCE [LARGE SCALE GENOMIC DNA]</scope>
    <source>
        <strain evidence="4">JCM 17138</strain>
    </source>
</reference>
<dbReference type="Proteomes" id="UP001501009">
    <property type="component" value="Unassembled WGS sequence"/>
</dbReference>
<evidence type="ECO:0000313" key="3">
    <source>
        <dbReference type="EMBL" id="GAA3840137.1"/>
    </source>
</evidence>
<dbReference type="PANTHER" id="PTHR47691">
    <property type="entry name" value="REGULATOR-RELATED"/>
    <property type="match status" value="1"/>
</dbReference>
<proteinExistence type="predicted"/>
<dbReference type="Pfam" id="PF00931">
    <property type="entry name" value="NB-ARC"/>
    <property type="match status" value="1"/>
</dbReference>
<keyword evidence="4" id="KW-1185">Reference proteome</keyword>
<dbReference type="PANTHER" id="PTHR47691:SF3">
    <property type="entry name" value="HTH-TYPE TRANSCRIPTIONAL REGULATOR RV0890C-RELATED"/>
    <property type="match status" value="1"/>
</dbReference>
<feature type="domain" description="NB-ARC" evidence="2">
    <location>
        <begin position="148"/>
        <end position="297"/>
    </location>
</feature>